<dbReference type="Proteomes" id="UP001595705">
    <property type="component" value="Unassembled WGS sequence"/>
</dbReference>
<feature type="region of interest" description="Disordered" evidence="1">
    <location>
        <begin position="112"/>
        <end position="160"/>
    </location>
</feature>
<name>A0ABV7XL36_9GAMM</name>
<reference evidence="3" key="1">
    <citation type="journal article" date="2019" name="Int. J. Syst. Evol. Microbiol.">
        <title>The Global Catalogue of Microorganisms (GCM) 10K type strain sequencing project: providing services to taxonomists for standard genome sequencing and annotation.</title>
        <authorList>
            <consortium name="The Broad Institute Genomics Platform"/>
            <consortium name="The Broad Institute Genome Sequencing Center for Infectious Disease"/>
            <person name="Wu L."/>
            <person name="Ma J."/>
        </authorList>
    </citation>
    <scope>NUCLEOTIDE SEQUENCE [LARGE SCALE GENOMIC DNA]</scope>
    <source>
        <strain evidence="3">KCTC 42441</strain>
    </source>
</reference>
<sequence length="160" mass="17423">MSSNAATDDLEQMRKQLFGDFEEMLGSQGNIDAADRDSLLRHFRDALDEQSAASEPVDVDKMRADVAQTLDLMQQHGLIDSQDSADMGEAFAKALQPLQDETLQRATEFARRVREDGQESANQWLAAQSAGAQSPAPPASQSIPAHVASALDTGKPRKLR</sequence>
<protein>
    <submittedName>
        <fullName evidence="2">Uncharacterized protein</fullName>
    </submittedName>
</protein>
<feature type="compositionally biased region" description="Low complexity" evidence="1">
    <location>
        <begin position="126"/>
        <end position="145"/>
    </location>
</feature>
<evidence type="ECO:0000313" key="3">
    <source>
        <dbReference type="Proteomes" id="UP001595705"/>
    </source>
</evidence>
<proteinExistence type="predicted"/>
<gene>
    <name evidence="2" type="ORF">ACFONC_07905</name>
</gene>
<dbReference type="RefSeq" id="WP_386743189.1">
    <property type="nucleotide sequence ID" value="NZ_JBHRYA010000007.1"/>
</dbReference>
<dbReference type="EMBL" id="JBHRYA010000007">
    <property type="protein sequence ID" value="MFC3716072.1"/>
    <property type="molecule type" value="Genomic_DNA"/>
</dbReference>
<evidence type="ECO:0000256" key="1">
    <source>
        <dbReference type="SAM" id="MobiDB-lite"/>
    </source>
</evidence>
<accession>A0ABV7XL36</accession>
<organism evidence="2 3">
    <name type="scientific">Luteimonas soli</name>
    <dbReference type="NCBI Taxonomy" id="1648966"/>
    <lineage>
        <taxon>Bacteria</taxon>
        <taxon>Pseudomonadati</taxon>
        <taxon>Pseudomonadota</taxon>
        <taxon>Gammaproteobacteria</taxon>
        <taxon>Lysobacterales</taxon>
        <taxon>Lysobacteraceae</taxon>
        <taxon>Luteimonas</taxon>
    </lineage>
</organism>
<keyword evidence="3" id="KW-1185">Reference proteome</keyword>
<evidence type="ECO:0000313" key="2">
    <source>
        <dbReference type="EMBL" id="MFC3716072.1"/>
    </source>
</evidence>
<comment type="caution">
    <text evidence="2">The sequence shown here is derived from an EMBL/GenBank/DDBJ whole genome shotgun (WGS) entry which is preliminary data.</text>
</comment>